<dbReference type="Gene3D" id="3.30.70.1820">
    <property type="entry name" value="L1 transposable element, RRM domain"/>
    <property type="match status" value="1"/>
</dbReference>
<gene>
    <name evidence="3" type="ORF">TCAL_04708</name>
</gene>
<evidence type="ECO:0000313" key="3">
    <source>
        <dbReference type="EMBL" id="TRY80886.1"/>
    </source>
</evidence>
<keyword evidence="1" id="KW-0175">Coiled coil</keyword>
<sequence length="643" mass="73299">MTDEEALFAPVSESRNMEKVVFLSLLLLCGDIESNPGPPRRSVQGKTPSTEQKIESLSNTLAEYEAKITGLESELDTQKKSYDEKLQSMEGQLETISKDISEMKESKGEGVNDLKELIDQKLKEAEQKVEEVREVFEEFQNDYNNQMQDTADKFHKMDETVKDFQSVSDGSIQGILEESQQLKESFSSIDQRIKDIKIESSGKLQALGSTTRDQRREYKAKFVDLDVEFQRMKDRMEMLNMILDDMNVSYTNSEIPMCPSKAASEKMYEFEQSKKNNLIFYGVRNRAHENSDSLKLYLANLLRDHLNIRREVPIQRATRIHTGPEVRGCRPCLVTFETFKDRETVLRQSKALKKASIDVTEDLSKRTRESRQELRKFMRKIKRANPEKNCFLEYDKLYIDHKIFVYNDAMGQVVEQTESQRYGDMMSRPGTQMMMFGTTFGREGTAMGHYGGHGGLDDRYLGPSRPPSGMSTTGGRQMDRPLKSASAIPRLPPLNRNLSLSTGAMHQQGGFKDDKIDEMERMVVSYQEKLDTMATDYQEKVNILENKLADKEIEKPPFPLNGNHHNNDFSDYETDNEDDPQSPRYPLGPDSPLKNIAAIPEEDRSPTPNQSPSPLKELNGSALHVTIAEEHNQSPLVTINGGD</sequence>
<evidence type="ECO:0000256" key="1">
    <source>
        <dbReference type="SAM" id="Coils"/>
    </source>
</evidence>
<proteinExistence type="predicted"/>
<evidence type="ECO:0000313" key="4">
    <source>
        <dbReference type="Proteomes" id="UP000318571"/>
    </source>
</evidence>
<feature type="coiled-coil region" evidence="1">
    <location>
        <begin position="47"/>
        <end position="149"/>
    </location>
</feature>
<dbReference type="Proteomes" id="UP000318571">
    <property type="component" value="Chromosome 12"/>
</dbReference>
<evidence type="ECO:0000256" key="2">
    <source>
        <dbReference type="SAM" id="MobiDB-lite"/>
    </source>
</evidence>
<feature type="compositionally biased region" description="Acidic residues" evidence="2">
    <location>
        <begin position="570"/>
        <end position="580"/>
    </location>
</feature>
<reference evidence="3 4" key="1">
    <citation type="journal article" date="2018" name="Nat. Ecol. Evol.">
        <title>Genomic signatures of mitonuclear coevolution across populations of Tigriopus californicus.</title>
        <authorList>
            <person name="Barreto F.S."/>
            <person name="Watson E.T."/>
            <person name="Lima T.G."/>
            <person name="Willett C.S."/>
            <person name="Edmands S."/>
            <person name="Li W."/>
            <person name="Burton R.S."/>
        </authorList>
    </citation>
    <scope>NUCLEOTIDE SEQUENCE [LARGE SCALE GENOMIC DNA]</scope>
    <source>
        <strain evidence="3 4">San Diego</strain>
    </source>
</reference>
<accession>A0A553PT91</accession>
<name>A0A553PT91_TIGCA</name>
<organism evidence="3 4">
    <name type="scientific">Tigriopus californicus</name>
    <name type="common">Marine copepod</name>
    <dbReference type="NCBI Taxonomy" id="6832"/>
    <lineage>
        <taxon>Eukaryota</taxon>
        <taxon>Metazoa</taxon>
        <taxon>Ecdysozoa</taxon>
        <taxon>Arthropoda</taxon>
        <taxon>Crustacea</taxon>
        <taxon>Multicrustacea</taxon>
        <taxon>Hexanauplia</taxon>
        <taxon>Copepoda</taxon>
        <taxon>Harpacticoida</taxon>
        <taxon>Harpacticidae</taxon>
        <taxon>Tigriopus</taxon>
    </lineage>
</organism>
<feature type="coiled-coil region" evidence="1">
    <location>
        <begin position="516"/>
        <end position="554"/>
    </location>
</feature>
<feature type="region of interest" description="Disordered" evidence="2">
    <location>
        <begin position="554"/>
        <end position="622"/>
    </location>
</feature>
<dbReference type="AlphaFoldDB" id="A0A553PT91"/>
<protein>
    <submittedName>
        <fullName evidence="3">Uncharacterized protein</fullName>
    </submittedName>
</protein>
<dbReference type="Gene3D" id="1.10.287.1490">
    <property type="match status" value="1"/>
</dbReference>
<dbReference type="EMBL" id="VCGU01000001">
    <property type="protein sequence ID" value="TRY80886.1"/>
    <property type="molecule type" value="Genomic_DNA"/>
</dbReference>
<keyword evidence="4" id="KW-1185">Reference proteome</keyword>
<comment type="caution">
    <text evidence="3">The sequence shown here is derived from an EMBL/GenBank/DDBJ whole genome shotgun (WGS) entry which is preliminary data.</text>
</comment>